<gene>
    <name evidence="9" type="ORF">MKZ38_009294</name>
</gene>
<comment type="similarity">
    <text evidence="6">Belongs to the PLPL family.</text>
</comment>
<accession>A0AAD5RUA4</accession>
<dbReference type="PANTHER" id="PTHR14226:SF44">
    <property type="entry name" value="TRIACYLGLYCEROL LIPASE 3"/>
    <property type="match status" value="1"/>
</dbReference>
<evidence type="ECO:0000256" key="4">
    <source>
        <dbReference type="ARBA" id="ARBA00023098"/>
    </source>
</evidence>
<dbReference type="InterPro" id="IPR016035">
    <property type="entry name" value="Acyl_Trfase/lysoPLipase"/>
</dbReference>
<feature type="region of interest" description="Disordered" evidence="7">
    <location>
        <begin position="601"/>
        <end position="684"/>
    </location>
</feature>
<dbReference type="SUPFAM" id="SSF52151">
    <property type="entry name" value="FabD/lysophospholipase-like"/>
    <property type="match status" value="1"/>
</dbReference>
<organism evidence="9 10">
    <name type="scientific">Zalerion maritima</name>
    <dbReference type="NCBI Taxonomy" id="339359"/>
    <lineage>
        <taxon>Eukaryota</taxon>
        <taxon>Fungi</taxon>
        <taxon>Dikarya</taxon>
        <taxon>Ascomycota</taxon>
        <taxon>Pezizomycotina</taxon>
        <taxon>Sordariomycetes</taxon>
        <taxon>Lulworthiomycetidae</taxon>
        <taxon>Lulworthiales</taxon>
        <taxon>Lulworthiaceae</taxon>
        <taxon>Zalerion</taxon>
    </lineage>
</organism>
<comment type="caution">
    <text evidence="9">The sequence shown here is derived from an EMBL/GenBank/DDBJ whole genome shotgun (WGS) entry which is preliminary data.</text>
</comment>
<feature type="compositionally biased region" description="Polar residues" evidence="7">
    <location>
        <begin position="618"/>
        <end position="628"/>
    </location>
</feature>
<dbReference type="GO" id="GO:0004806">
    <property type="term" value="F:triacylglycerol lipase activity"/>
    <property type="evidence" value="ECO:0007669"/>
    <property type="project" value="InterPro"/>
</dbReference>
<keyword evidence="2 6" id="KW-0378">Hydrolase</keyword>
<evidence type="ECO:0000256" key="3">
    <source>
        <dbReference type="ARBA" id="ARBA00022963"/>
    </source>
</evidence>
<protein>
    <recommendedName>
        <fullName evidence="6">Patatin-like phospholipase domain-containing protein</fullName>
        <ecNumber evidence="6">3.1.1.-</ecNumber>
    </recommendedName>
</protein>
<evidence type="ECO:0000256" key="2">
    <source>
        <dbReference type="ARBA" id="ARBA00022801"/>
    </source>
</evidence>
<dbReference type="GO" id="GO:0016020">
    <property type="term" value="C:membrane"/>
    <property type="evidence" value="ECO:0007669"/>
    <property type="project" value="UniProtKB-SubCell"/>
</dbReference>
<keyword evidence="3 6" id="KW-0442">Lipid degradation</keyword>
<dbReference type="EC" id="3.1.1.-" evidence="6"/>
<dbReference type="PANTHER" id="PTHR14226">
    <property type="entry name" value="NEUROPATHY TARGET ESTERASE/SWISS CHEESE D.MELANOGASTER"/>
    <property type="match status" value="1"/>
</dbReference>
<evidence type="ECO:0000313" key="10">
    <source>
        <dbReference type="Proteomes" id="UP001201980"/>
    </source>
</evidence>
<dbReference type="Pfam" id="PF11815">
    <property type="entry name" value="DUF3336"/>
    <property type="match status" value="1"/>
</dbReference>
<evidence type="ECO:0000256" key="5">
    <source>
        <dbReference type="PROSITE-ProRule" id="PRU01161"/>
    </source>
</evidence>
<dbReference type="InterPro" id="IPR021771">
    <property type="entry name" value="Triacylglycerol_lipase_N"/>
</dbReference>
<dbReference type="GO" id="GO:0016042">
    <property type="term" value="P:lipid catabolic process"/>
    <property type="evidence" value="ECO:0007669"/>
    <property type="project" value="UniProtKB-KW"/>
</dbReference>
<dbReference type="PROSITE" id="PS51635">
    <property type="entry name" value="PNPLA"/>
    <property type="match status" value="1"/>
</dbReference>
<comment type="subcellular location">
    <subcellularLocation>
        <location evidence="6">Membrane</location>
        <topology evidence="6">Single-pass membrane protein</topology>
    </subcellularLocation>
</comment>
<dbReference type="AlphaFoldDB" id="A0AAD5RUA4"/>
<comment type="caution">
    <text evidence="5">Lacks conserved residue(s) required for the propagation of feature annotation.</text>
</comment>
<dbReference type="Pfam" id="PF01734">
    <property type="entry name" value="Patatin"/>
    <property type="match status" value="1"/>
</dbReference>
<dbReference type="EMBL" id="JAKWBI020000070">
    <property type="protein sequence ID" value="KAJ2903819.1"/>
    <property type="molecule type" value="Genomic_DNA"/>
</dbReference>
<keyword evidence="4 6" id="KW-0443">Lipid metabolism</keyword>
<evidence type="ECO:0000313" key="9">
    <source>
        <dbReference type="EMBL" id="KAJ2903819.1"/>
    </source>
</evidence>
<name>A0AAD5RUA4_9PEZI</name>
<evidence type="ECO:0000256" key="7">
    <source>
        <dbReference type="SAM" id="MobiDB-lite"/>
    </source>
</evidence>
<dbReference type="InterPro" id="IPR050301">
    <property type="entry name" value="NTE"/>
</dbReference>
<sequence length="702" mass="78599">MWVIVIPTPFSSIVKVQQKTNILPPRAKMKCLDCCNTTKAMRCYARLDKCETQREYFNTCVDLDDATHMMEWRRDDKRGRLKAEPIQEDLKILDDAWDEEKPDHIKRSKEVANVVRNYQRNRGGIAEPPLYDKAFSGTKFSIEDYVGKSTRALHHLVHRTNPTEDDAIEPSDADYISPGIPSLHNYLKDLETLCGRTALYLQGGAAFGLTHIGVARALRDAGYLPKIIVGESTGALVAALICTHTESELPTALRGSGINLGAFKGHERREYGWIVLAATSLARRAVRYWWGKDGFLDIGVIEKCARDNLGDITFGEAYERTKKILNIIVWRDKGDPLVLNYLTAPDVLVWSAATESTRSTNPLFGRSTKLMAKDSDGETLPWEDLGPAILYNYRDTGNGVAHQLQYRFGVNNFIISQARPSVALCLRSHVGRPIPRIASGILNNYRRVGVGIVIENIKLAIREMLRVGLLDKRWTKYIEKERTLSKSKHFDITPDIHMADLSHLLEDPTPEFLEQWAMVGERATWPCIPAIKVQTLFELELERCIHQMKKAERNRYVTRRSTVSTPVAEDRPVLFRSSSDPQNADRAPGILGMTPLAALREGAPAPSEPSPQPEDSHTTPPLTPSQSEEPPLTPGLSRVEAAPNWPQPSGSATGLYLDPITQRAADDGGGWLQVGPMDEAEEQEDAEFFTVPSFEVRQRRGS</sequence>
<evidence type="ECO:0000256" key="6">
    <source>
        <dbReference type="RuleBase" id="RU362055"/>
    </source>
</evidence>
<dbReference type="Proteomes" id="UP001201980">
    <property type="component" value="Unassembled WGS sequence"/>
</dbReference>
<keyword evidence="10" id="KW-1185">Reference proteome</keyword>
<comment type="function">
    <text evidence="1">Probable lipid hydrolase.</text>
</comment>
<comment type="function">
    <text evidence="6">Lipid hydrolase.</text>
</comment>
<reference evidence="9" key="1">
    <citation type="submission" date="2022-07" db="EMBL/GenBank/DDBJ databases">
        <title>Draft genome sequence of Zalerion maritima ATCC 34329, a (micro)plastics degrading marine fungus.</title>
        <authorList>
            <person name="Paco A."/>
            <person name="Goncalves M.F.M."/>
            <person name="Rocha-Santos T.A.P."/>
            <person name="Alves A."/>
        </authorList>
    </citation>
    <scope>NUCLEOTIDE SEQUENCE</scope>
    <source>
        <strain evidence="9">ATCC 34329</strain>
    </source>
</reference>
<dbReference type="InterPro" id="IPR002641">
    <property type="entry name" value="PNPLA_dom"/>
</dbReference>
<feature type="short sequence motif" description="GXSXG" evidence="5">
    <location>
        <begin position="230"/>
        <end position="234"/>
    </location>
</feature>
<dbReference type="Gene3D" id="3.40.1090.10">
    <property type="entry name" value="Cytosolic phospholipase A2 catalytic domain"/>
    <property type="match status" value="1"/>
</dbReference>
<evidence type="ECO:0000259" key="8">
    <source>
        <dbReference type="PROSITE" id="PS51635"/>
    </source>
</evidence>
<feature type="domain" description="PNPLA" evidence="8">
    <location>
        <begin position="199"/>
        <end position="383"/>
    </location>
</feature>
<evidence type="ECO:0000256" key="1">
    <source>
        <dbReference type="ARBA" id="ARBA00002682"/>
    </source>
</evidence>
<feature type="region of interest" description="Disordered" evidence="7">
    <location>
        <begin position="570"/>
        <end position="589"/>
    </location>
</feature>
<proteinExistence type="inferred from homology"/>
<dbReference type="GO" id="GO:0006641">
    <property type="term" value="P:triglyceride metabolic process"/>
    <property type="evidence" value="ECO:0007669"/>
    <property type="project" value="UniProtKB-ARBA"/>
</dbReference>